<evidence type="ECO:0000313" key="9">
    <source>
        <dbReference type="Proteomes" id="UP000225706"/>
    </source>
</evidence>
<dbReference type="Proteomes" id="UP000225706">
    <property type="component" value="Unassembled WGS sequence"/>
</dbReference>
<dbReference type="OrthoDB" id="420380at2759"/>
<name>A0A2B4SEL1_STYPI</name>
<dbReference type="InterPro" id="IPR044862">
    <property type="entry name" value="Pro_4_hyd_alph_FE2OG_OXY"/>
</dbReference>
<evidence type="ECO:0000256" key="1">
    <source>
        <dbReference type="ARBA" id="ARBA00001961"/>
    </source>
</evidence>
<dbReference type="InterPro" id="IPR045054">
    <property type="entry name" value="P4HA-like"/>
</dbReference>
<comment type="cofactor">
    <cofactor evidence="1">
        <name>L-ascorbate</name>
        <dbReference type="ChEBI" id="CHEBI:38290"/>
    </cofactor>
</comment>
<dbReference type="Gene3D" id="2.60.120.620">
    <property type="entry name" value="q2cbj1_9rhob like domain"/>
    <property type="match status" value="1"/>
</dbReference>
<dbReference type="PANTHER" id="PTHR10869">
    <property type="entry name" value="PROLYL 4-HYDROXYLASE ALPHA SUBUNIT"/>
    <property type="match status" value="1"/>
</dbReference>
<dbReference type="AlphaFoldDB" id="A0A2B4SEL1"/>
<keyword evidence="5" id="KW-0560">Oxidoreductase</keyword>
<dbReference type="InterPro" id="IPR011992">
    <property type="entry name" value="EF-hand-dom_pair"/>
</dbReference>
<organism evidence="8 9">
    <name type="scientific">Stylophora pistillata</name>
    <name type="common">Smooth cauliflower coral</name>
    <dbReference type="NCBI Taxonomy" id="50429"/>
    <lineage>
        <taxon>Eukaryota</taxon>
        <taxon>Metazoa</taxon>
        <taxon>Cnidaria</taxon>
        <taxon>Anthozoa</taxon>
        <taxon>Hexacorallia</taxon>
        <taxon>Scleractinia</taxon>
        <taxon>Astrocoeniina</taxon>
        <taxon>Pocilloporidae</taxon>
        <taxon>Stylophora</taxon>
    </lineage>
</organism>
<keyword evidence="2" id="KW-0479">Metal-binding</keyword>
<feature type="domain" description="Fe2OG dioxygenase" evidence="7">
    <location>
        <begin position="198"/>
        <end position="346"/>
    </location>
</feature>
<evidence type="ECO:0000256" key="6">
    <source>
        <dbReference type="ARBA" id="ARBA00023004"/>
    </source>
</evidence>
<sequence length="354" mass="40978">MKLEENKSHPVVTRSMQPLLFEINEFLSHKECDLLIQLSQRSHLTDSLTTNGKGEGISRDELEKKMATKNLNREKSMLCRKLQRPVYDSDRDEKITLQEFVRFLDREKYVYPTKEDALPIFSIFDLNSDGFVDDKDCADVTNTTYVEFLFRVEKLKSDPRYFIRFSESAVLSRDRPIVRTLQRRIAKLTGLSKTLIEKSEEIQVVRYSVSGHYNAHYDTTHGPGSARLKECCRDGQVTQDCHLCRFMTILLYLNDVSKGGETAFPLADDPQRFYTRNYSYSLNERSRCREANLLIQPKKGKAVVWYNHLLERDGDDHMGDLDLLSLHGGCDVVEGVKWIANVWLNAPFRKEGNS</sequence>
<dbReference type="EMBL" id="LSMT01000095">
    <property type="protein sequence ID" value="PFX27816.1"/>
    <property type="molecule type" value="Genomic_DNA"/>
</dbReference>
<keyword evidence="9" id="KW-1185">Reference proteome</keyword>
<keyword evidence="3" id="KW-0847">Vitamin C</keyword>
<evidence type="ECO:0000259" key="7">
    <source>
        <dbReference type="PROSITE" id="PS51471"/>
    </source>
</evidence>
<evidence type="ECO:0000256" key="4">
    <source>
        <dbReference type="ARBA" id="ARBA00022964"/>
    </source>
</evidence>
<dbReference type="InterPro" id="IPR005123">
    <property type="entry name" value="Oxoglu/Fe-dep_dioxygenase_dom"/>
</dbReference>
<comment type="caution">
    <text evidence="8">The sequence shown here is derived from an EMBL/GenBank/DDBJ whole genome shotgun (WGS) entry which is preliminary data.</text>
</comment>
<keyword evidence="8" id="KW-0472">Membrane</keyword>
<dbReference type="SMART" id="SM00702">
    <property type="entry name" value="P4Hc"/>
    <property type="match status" value="1"/>
</dbReference>
<evidence type="ECO:0000256" key="2">
    <source>
        <dbReference type="ARBA" id="ARBA00022723"/>
    </source>
</evidence>
<evidence type="ECO:0000313" key="8">
    <source>
        <dbReference type="EMBL" id="PFX27816.1"/>
    </source>
</evidence>
<dbReference type="GO" id="GO:0005506">
    <property type="term" value="F:iron ion binding"/>
    <property type="evidence" value="ECO:0007669"/>
    <property type="project" value="InterPro"/>
</dbReference>
<dbReference type="GO" id="GO:0031418">
    <property type="term" value="F:L-ascorbic acid binding"/>
    <property type="evidence" value="ECO:0007669"/>
    <property type="project" value="UniProtKB-KW"/>
</dbReference>
<dbReference type="PROSITE" id="PS51471">
    <property type="entry name" value="FE2OG_OXY"/>
    <property type="match status" value="1"/>
</dbReference>
<evidence type="ECO:0000256" key="3">
    <source>
        <dbReference type="ARBA" id="ARBA00022896"/>
    </source>
</evidence>
<dbReference type="PANTHER" id="PTHR10869:SF246">
    <property type="entry name" value="TRANSMEMBRANE PROLYL 4-HYDROXYLASE"/>
    <property type="match status" value="1"/>
</dbReference>
<reference evidence="9" key="1">
    <citation type="journal article" date="2017" name="bioRxiv">
        <title>Comparative analysis of the genomes of Stylophora pistillata and Acropora digitifera provides evidence for extensive differences between species of corals.</title>
        <authorList>
            <person name="Voolstra C.R."/>
            <person name="Li Y."/>
            <person name="Liew Y.J."/>
            <person name="Baumgarten S."/>
            <person name="Zoccola D."/>
            <person name="Flot J.-F."/>
            <person name="Tambutte S."/>
            <person name="Allemand D."/>
            <person name="Aranda M."/>
        </authorList>
    </citation>
    <scope>NUCLEOTIDE SEQUENCE [LARGE SCALE GENOMIC DNA]</scope>
</reference>
<keyword evidence="4" id="KW-0223">Dioxygenase</keyword>
<dbReference type="InterPro" id="IPR006620">
    <property type="entry name" value="Pro_4_hyd_alph"/>
</dbReference>
<gene>
    <name evidence="8" type="primary">P4HTM</name>
    <name evidence="8" type="ORF">AWC38_SpisGene7478</name>
</gene>
<proteinExistence type="predicted"/>
<protein>
    <submittedName>
        <fullName evidence="8">Transmembrane prolyl 4-hydroxylase</fullName>
    </submittedName>
</protein>
<keyword evidence="6" id="KW-0408">Iron</keyword>
<keyword evidence="8" id="KW-0812">Transmembrane</keyword>
<accession>A0A2B4SEL1</accession>
<dbReference type="GO" id="GO:0004656">
    <property type="term" value="F:procollagen-proline 4-dioxygenase activity"/>
    <property type="evidence" value="ECO:0007669"/>
    <property type="project" value="TreeGrafter"/>
</dbReference>
<evidence type="ECO:0000256" key="5">
    <source>
        <dbReference type="ARBA" id="ARBA00023002"/>
    </source>
</evidence>
<dbReference type="Pfam" id="PF13640">
    <property type="entry name" value="2OG-FeII_Oxy_3"/>
    <property type="match status" value="1"/>
</dbReference>
<dbReference type="SUPFAM" id="SSF47473">
    <property type="entry name" value="EF-hand"/>
    <property type="match status" value="1"/>
</dbReference>
<dbReference type="GO" id="GO:0005783">
    <property type="term" value="C:endoplasmic reticulum"/>
    <property type="evidence" value="ECO:0007669"/>
    <property type="project" value="TreeGrafter"/>
</dbReference>